<evidence type="ECO:0000313" key="4">
    <source>
        <dbReference type="EMBL" id="CAE4598409.1"/>
    </source>
</evidence>
<gene>
    <name evidence="2" type="ORF">DBRI00130_LOCUS10268</name>
    <name evidence="3" type="ORF">DBRI00130_LOCUS10270</name>
    <name evidence="4" type="ORF">DBRI00130_LOCUS10275</name>
</gene>
<evidence type="ECO:0000313" key="2">
    <source>
        <dbReference type="EMBL" id="CAE4598397.1"/>
    </source>
</evidence>
<dbReference type="EMBL" id="HBNS01012722">
    <property type="protein sequence ID" value="CAE4598402.1"/>
    <property type="molecule type" value="Transcribed_RNA"/>
</dbReference>
<name>A0A6V2DB73_9STRA</name>
<dbReference type="AlphaFoldDB" id="A0A6V2DB73"/>
<feature type="chain" id="PRO_5036192601" evidence="1">
    <location>
        <begin position="28"/>
        <end position="242"/>
    </location>
</feature>
<reference evidence="2" key="1">
    <citation type="submission" date="2021-01" db="EMBL/GenBank/DDBJ databases">
        <authorList>
            <person name="Corre E."/>
            <person name="Pelletier E."/>
            <person name="Niang G."/>
            <person name="Scheremetjew M."/>
            <person name="Finn R."/>
            <person name="Kale V."/>
            <person name="Holt S."/>
            <person name="Cochrane G."/>
            <person name="Meng A."/>
            <person name="Brown T."/>
            <person name="Cohen L."/>
        </authorList>
    </citation>
    <scope>NUCLEOTIDE SEQUENCE</scope>
    <source>
        <strain evidence="2">GSO104</strain>
    </source>
</reference>
<dbReference type="EMBL" id="HBNS01012720">
    <property type="protein sequence ID" value="CAE4598397.1"/>
    <property type="molecule type" value="Transcribed_RNA"/>
</dbReference>
<evidence type="ECO:0000256" key="1">
    <source>
        <dbReference type="SAM" id="SignalP"/>
    </source>
</evidence>
<protein>
    <submittedName>
        <fullName evidence="2">Uncharacterized protein</fullName>
    </submittedName>
</protein>
<accession>A0A6V2DB73</accession>
<keyword evidence="1" id="KW-0732">Signal</keyword>
<dbReference type="EMBL" id="HBNS01012727">
    <property type="protein sequence ID" value="CAE4598409.1"/>
    <property type="molecule type" value="Transcribed_RNA"/>
</dbReference>
<organism evidence="2">
    <name type="scientific">Ditylum brightwellii</name>
    <dbReference type="NCBI Taxonomy" id="49249"/>
    <lineage>
        <taxon>Eukaryota</taxon>
        <taxon>Sar</taxon>
        <taxon>Stramenopiles</taxon>
        <taxon>Ochrophyta</taxon>
        <taxon>Bacillariophyta</taxon>
        <taxon>Mediophyceae</taxon>
        <taxon>Lithodesmiophycidae</taxon>
        <taxon>Lithodesmiales</taxon>
        <taxon>Lithodesmiaceae</taxon>
        <taxon>Ditylum</taxon>
    </lineage>
</organism>
<evidence type="ECO:0000313" key="3">
    <source>
        <dbReference type="EMBL" id="CAE4598402.1"/>
    </source>
</evidence>
<feature type="signal peptide" evidence="1">
    <location>
        <begin position="1"/>
        <end position="27"/>
    </location>
</feature>
<sequence>MGRPDLFLVPLFALTLSVFQPFYLTDALEYIPKHIEKCVNQQIDHVDNFVDCTYSNTNDNVCQKQFKKLWKKLTRSRRGNAPVCSEDYPPSDPIISVVGACKEASFREQQCDALTDIFLGLAYGEDIGSDVCEDDKIRCPDGSYVSRNPKNNCKFYDCPVEKCSGSKKYCWDGSYVEQDPYDYCRYPDCPDCSGKKKYCPGGSYVYQDPDDDCRSPDCPRQSCSGSKKYCWDGSYVEQDPLS</sequence>
<proteinExistence type="predicted"/>